<dbReference type="GO" id="GO:0005886">
    <property type="term" value="C:plasma membrane"/>
    <property type="evidence" value="ECO:0007669"/>
    <property type="project" value="UniProtKB-SubCell"/>
</dbReference>
<evidence type="ECO:0000256" key="1">
    <source>
        <dbReference type="ARBA" id="ARBA00004651"/>
    </source>
</evidence>
<keyword evidence="4 7" id="KW-0812">Transmembrane</keyword>
<keyword evidence="5 7" id="KW-1133">Transmembrane helix</keyword>
<keyword evidence="6 7" id="KW-0472">Membrane</keyword>
<dbReference type="PANTHER" id="PTHR42709:SF6">
    <property type="entry name" value="UNDECAPRENYL PHOSPHATE TRANSPORTER A"/>
    <property type="match status" value="1"/>
</dbReference>
<feature type="transmembrane region" description="Helical" evidence="7">
    <location>
        <begin position="30"/>
        <end position="49"/>
    </location>
</feature>
<evidence type="ECO:0000256" key="4">
    <source>
        <dbReference type="ARBA" id="ARBA00022692"/>
    </source>
</evidence>
<dbReference type="Pfam" id="PF09335">
    <property type="entry name" value="VTT_dom"/>
    <property type="match status" value="1"/>
</dbReference>
<sequence length="222" mass="24572">MRMTITQLNTHPGGEYEGLVGWILTLMERIGELGVGLAVFLETFIPPIPSEALLPGAGFLAYEGRLNFWLAWLMATLGALVGAWVWYAIGAAFGRDRTRRVVGRIPLMDHDDFDRAEAFFARWGGTAVLVGRCVPLVRSFISIPAGIERMSIVKFSLYTLLGSGVWNALWIGLGYAFGPAIKPILEQWSGVLSDAVIVIVVALLLWFVIARLVRNARRRRAE</sequence>
<feature type="transmembrane region" description="Helical" evidence="7">
    <location>
        <begin position="69"/>
        <end position="94"/>
    </location>
</feature>
<name>A0A1H0YSC3_9MICO</name>
<comment type="subcellular location">
    <subcellularLocation>
        <location evidence="1">Cell membrane</location>
        <topology evidence="1">Multi-pass membrane protein</topology>
    </subcellularLocation>
</comment>
<dbReference type="RefSeq" id="WP_010155041.1">
    <property type="nucleotide sequence ID" value="NZ_FNKB01000001.1"/>
</dbReference>
<feature type="transmembrane region" description="Helical" evidence="7">
    <location>
        <begin position="157"/>
        <end position="178"/>
    </location>
</feature>
<dbReference type="STRING" id="1079994.SAMN04488565_1149"/>
<evidence type="ECO:0000313" key="10">
    <source>
        <dbReference type="Proteomes" id="UP000182690"/>
    </source>
</evidence>
<feature type="transmembrane region" description="Helical" evidence="7">
    <location>
        <begin position="190"/>
        <end position="213"/>
    </location>
</feature>
<dbReference type="AlphaFoldDB" id="A0A1H0YSC3"/>
<dbReference type="PANTHER" id="PTHR42709">
    <property type="entry name" value="ALKALINE PHOSPHATASE LIKE PROTEIN"/>
    <property type="match status" value="1"/>
</dbReference>
<protein>
    <submittedName>
        <fullName evidence="9">Membrane protein DedA, SNARE-associated domain</fullName>
    </submittedName>
</protein>
<organism evidence="9 10">
    <name type="scientific">Leucobacter chromiiresistens</name>
    <dbReference type="NCBI Taxonomy" id="1079994"/>
    <lineage>
        <taxon>Bacteria</taxon>
        <taxon>Bacillati</taxon>
        <taxon>Actinomycetota</taxon>
        <taxon>Actinomycetes</taxon>
        <taxon>Micrococcales</taxon>
        <taxon>Microbacteriaceae</taxon>
        <taxon>Leucobacter</taxon>
    </lineage>
</organism>
<evidence type="ECO:0000313" key="9">
    <source>
        <dbReference type="EMBL" id="SDQ18075.1"/>
    </source>
</evidence>
<evidence type="ECO:0000256" key="7">
    <source>
        <dbReference type="SAM" id="Phobius"/>
    </source>
</evidence>
<evidence type="ECO:0000256" key="2">
    <source>
        <dbReference type="ARBA" id="ARBA00010792"/>
    </source>
</evidence>
<reference evidence="9 10" key="1">
    <citation type="submission" date="2016-10" db="EMBL/GenBank/DDBJ databases">
        <authorList>
            <person name="de Groot N.N."/>
        </authorList>
    </citation>
    <scope>NUCLEOTIDE SEQUENCE [LARGE SCALE GENOMIC DNA]</scope>
    <source>
        <strain evidence="9 10">DSM 22788</strain>
    </source>
</reference>
<proteinExistence type="inferred from homology"/>
<evidence type="ECO:0000256" key="6">
    <source>
        <dbReference type="ARBA" id="ARBA00023136"/>
    </source>
</evidence>
<keyword evidence="3" id="KW-1003">Cell membrane</keyword>
<dbReference type="InterPro" id="IPR032816">
    <property type="entry name" value="VTT_dom"/>
</dbReference>
<feature type="domain" description="VTT" evidence="8">
    <location>
        <begin position="48"/>
        <end position="175"/>
    </location>
</feature>
<comment type="similarity">
    <text evidence="2">Belongs to the DedA family.</text>
</comment>
<accession>A0A1H0YSC3</accession>
<evidence type="ECO:0000256" key="3">
    <source>
        <dbReference type="ARBA" id="ARBA00022475"/>
    </source>
</evidence>
<dbReference type="EMBL" id="FNKB01000001">
    <property type="protein sequence ID" value="SDQ18075.1"/>
    <property type="molecule type" value="Genomic_DNA"/>
</dbReference>
<dbReference type="InterPro" id="IPR051311">
    <property type="entry name" value="DedA_domain"/>
</dbReference>
<gene>
    <name evidence="9" type="ORF">SAMN04488565_1149</name>
</gene>
<evidence type="ECO:0000259" key="8">
    <source>
        <dbReference type="Pfam" id="PF09335"/>
    </source>
</evidence>
<evidence type="ECO:0000256" key="5">
    <source>
        <dbReference type="ARBA" id="ARBA00022989"/>
    </source>
</evidence>
<dbReference type="eggNOG" id="COG0586">
    <property type="taxonomic scope" value="Bacteria"/>
</dbReference>
<dbReference type="Proteomes" id="UP000182690">
    <property type="component" value="Unassembled WGS sequence"/>
</dbReference>